<evidence type="ECO:0000313" key="1">
    <source>
        <dbReference type="EMBL" id="GAF69660.1"/>
    </source>
</evidence>
<reference evidence="1" key="1">
    <citation type="journal article" date="2014" name="Front. Microbiol.">
        <title>High frequency of phylogenetically diverse reductive dehalogenase-homologous genes in deep subseafloor sedimentary metagenomes.</title>
        <authorList>
            <person name="Kawai M."/>
            <person name="Futagami T."/>
            <person name="Toyoda A."/>
            <person name="Takaki Y."/>
            <person name="Nishi S."/>
            <person name="Hori S."/>
            <person name="Arai W."/>
            <person name="Tsubouchi T."/>
            <person name="Morono Y."/>
            <person name="Uchiyama I."/>
            <person name="Ito T."/>
            <person name="Fujiyama A."/>
            <person name="Inagaki F."/>
            <person name="Takami H."/>
        </authorList>
    </citation>
    <scope>NUCLEOTIDE SEQUENCE</scope>
    <source>
        <strain evidence="1">Expedition CK06-06</strain>
    </source>
</reference>
<dbReference type="AlphaFoldDB" id="X0T0S7"/>
<sequence length="109" mass="12324">PKMRVPSKYYADDNRVEIICERGALMINTCTTKTFDLPPVLLYCDGKTEEVHVPRVDWSESFIDCTRHFINALHHGDQPRLTGEDGRTVTELALAAVQSAREGREVHLA</sequence>
<proteinExistence type="predicted"/>
<accession>X0T0S7</accession>
<evidence type="ECO:0008006" key="2">
    <source>
        <dbReference type="Google" id="ProtNLM"/>
    </source>
</evidence>
<organism evidence="1">
    <name type="scientific">marine sediment metagenome</name>
    <dbReference type="NCBI Taxonomy" id="412755"/>
    <lineage>
        <taxon>unclassified sequences</taxon>
        <taxon>metagenomes</taxon>
        <taxon>ecological metagenomes</taxon>
    </lineage>
</organism>
<feature type="non-terminal residue" evidence="1">
    <location>
        <position position="1"/>
    </location>
</feature>
<comment type="caution">
    <text evidence="1">The sequence shown here is derived from an EMBL/GenBank/DDBJ whole genome shotgun (WGS) entry which is preliminary data.</text>
</comment>
<dbReference type="Gene3D" id="3.30.360.10">
    <property type="entry name" value="Dihydrodipicolinate Reductase, domain 2"/>
    <property type="match status" value="1"/>
</dbReference>
<protein>
    <recommendedName>
        <fullName evidence="2">Gfo/Idh/MocA-like oxidoreductase C-terminal domain-containing protein</fullName>
    </recommendedName>
</protein>
<gene>
    <name evidence="1" type="ORF">S01H1_07553</name>
</gene>
<dbReference type="EMBL" id="BARS01003886">
    <property type="protein sequence ID" value="GAF69660.1"/>
    <property type="molecule type" value="Genomic_DNA"/>
</dbReference>
<name>X0T0S7_9ZZZZ</name>